<feature type="region of interest" description="Disordered" evidence="4">
    <location>
        <begin position="68"/>
        <end position="99"/>
    </location>
</feature>
<keyword evidence="3" id="KW-0418">Kinase</keyword>
<keyword evidence="2" id="KW-0808">Transferase</keyword>
<evidence type="ECO:0000313" key="6">
    <source>
        <dbReference type="EMBL" id="VAX40444.1"/>
    </source>
</evidence>
<dbReference type="PROSITE" id="PS50110">
    <property type="entry name" value="RESPONSE_REGULATORY"/>
    <property type="match status" value="1"/>
</dbReference>
<dbReference type="GO" id="GO:0000160">
    <property type="term" value="P:phosphorelay signal transduction system"/>
    <property type="evidence" value="ECO:0007669"/>
    <property type="project" value="InterPro"/>
</dbReference>
<dbReference type="Gene3D" id="3.30.450.40">
    <property type="match status" value="1"/>
</dbReference>
<evidence type="ECO:0000256" key="3">
    <source>
        <dbReference type="ARBA" id="ARBA00022777"/>
    </source>
</evidence>
<feature type="domain" description="Response regulatory" evidence="5">
    <location>
        <begin position="480"/>
        <end position="599"/>
    </location>
</feature>
<reference evidence="6" key="1">
    <citation type="submission" date="2018-06" db="EMBL/GenBank/DDBJ databases">
        <authorList>
            <person name="Zhirakovskaya E."/>
        </authorList>
    </citation>
    <scope>NUCLEOTIDE SEQUENCE</scope>
</reference>
<evidence type="ECO:0000256" key="2">
    <source>
        <dbReference type="ARBA" id="ARBA00022679"/>
    </source>
</evidence>
<dbReference type="InterPro" id="IPR001789">
    <property type="entry name" value="Sig_transdc_resp-reg_receiver"/>
</dbReference>
<dbReference type="Pfam" id="PF00072">
    <property type="entry name" value="Response_reg"/>
    <property type="match status" value="1"/>
</dbReference>
<feature type="compositionally biased region" description="Polar residues" evidence="4">
    <location>
        <begin position="83"/>
        <end position="99"/>
    </location>
</feature>
<protein>
    <recommendedName>
        <fullName evidence="5">Response regulatory domain-containing protein</fullName>
    </recommendedName>
</protein>
<dbReference type="SMART" id="SM00448">
    <property type="entry name" value="REC"/>
    <property type="match status" value="1"/>
</dbReference>
<dbReference type="PANTHER" id="PTHR44591:SF3">
    <property type="entry name" value="RESPONSE REGULATORY DOMAIN-CONTAINING PROTEIN"/>
    <property type="match status" value="1"/>
</dbReference>
<dbReference type="PANTHER" id="PTHR44591">
    <property type="entry name" value="STRESS RESPONSE REGULATOR PROTEIN 1"/>
    <property type="match status" value="1"/>
</dbReference>
<dbReference type="AlphaFoldDB" id="A0A3B1DW31"/>
<dbReference type="SUPFAM" id="SSF52172">
    <property type="entry name" value="CheY-like"/>
    <property type="match status" value="1"/>
</dbReference>
<dbReference type="Pfam" id="PF13185">
    <property type="entry name" value="GAF_2"/>
    <property type="match status" value="1"/>
</dbReference>
<feature type="region of interest" description="Disordered" evidence="4">
    <location>
        <begin position="1"/>
        <end position="20"/>
    </location>
</feature>
<evidence type="ECO:0000259" key="5">
    <source>
        <dbReference type="PROSITE" id="PS50110"/>
    </source>
</evidence>
<dbReference type="InterPro" id="IPR003018">
    <property type="entry name" value="GAF"/>
</dbReference>
<dbReference type="Gene3D" id="3.40.50.2300">
    <property type="match status" value="1"/>
</dbReference>
<sequence length="605" mass="65379">MLKLRELCPSRQWGGPGREARVSPEEALRVPGVMSKPKLLIVGDPDVPAEELSRRLGDQFEVVIEPVGEPLSGSPETGGEAPGTNQVAAQAPEQASGQASGIHPAELLLNAIGEGVCLVEAGGQEVWANDRFKALSPAIQERVRACYREAASALARPDGLLKGAGGATCKFELSDPKAQVAYEVYIVPAGGCACGAHRGDGEPRLAIVVRDVSAERQLELRMAAIDRAGSELVELEAESIRESNSVERLRALETRIARIAHDLLHFDHFLIRLIDKQTGRLEPIISAGLPPEAVDLELFVDPEGNGISGMVAATGQSVICDDVEADERFMPGLHEAGSSLTVPLRLHDRVIGVLNVESQSLAAFTNEDRQFCEILARYIAIALHMLDLLVVERSTTNQSVSGRVEGELKECLEDILSETDWLNGAGVSDPETVRHLARIRADVESIRARVRNMAAGPQTLLGVDRALADKAEDPILKGRHVLVADDESKIRRIIRDVLRSRGCIVDVCENGAEAIQLLEAPGGEGYDIVISDIKMPDRNGYEVFAAAHKIHPDLPVILMTGFGYDPHHSIVRASQEGLQSVLFKPFQIERLIDEVRTALSGVQSG</sequence>
<dbReference type="InterPro" id="IPR050595">
    <property type="entry name" value="Bact_response_regulator"/>
</dbReference>
<organism evidence="6">
    <name type="scientific">hydrothermal vent metagenome</name>
    <dbReference type="NCBI Taxonomy" id="652676"/>
    <lineage>
        <taxon>unclassified sequences</taxon>
        <taxon>metagenomes</taxon>
        <taxon>ecological metagenomes</taxon>
    </lineage>
</organism>
<dbReference type="InterPro" id="IPR029016">
    <property type="entry name" value="GAF-like_dom_sf"/>
</dbReference>
<evidence type="ECO:0000256" key="1">
    <source>
        <dbReference type="ARBA" id="ARBA00022553"/>
    </source>
</evidence>
<dbReference type="EMBL" id="UOGK01000393">
    <property type="protein sequence ID" value="VAX40444.1"/>
    <property type="molecule type" value="Genomic_DNA"/>
</dbReference>
<keyword evidence="1" id="KW-0597">Phosphoprotein</keyword>
<gene>
    <name evidence="6" type="ORF">MNBD_PLANCTO03-519</name>
</gene>
<name>A0A3B1DW31_9ZZZZ</name>
<dbReference type="CDD" id="cd00156">
    <property type="entry name" value="REC"/>
    <property type="match status" value="1"/>
</dbReference>
<dbReference type="SUPFAM" id="SSF55781">
    <property type="entry name" value="GAF domain-like"/>
    <property type="match status" value="1"/>
</dbReference>
<dbReference type="InterPro" id="IPR011006">
    <property type="entry name" value="CheY-like_superfamily"/>
</dbReference>
<accession>A0A3B1DW31</accession>
<proteinExistence type="predicted"/>
<evidence type="ECO:0000256" key="4">
    <source>
        <dbReference type="SAM" id="MobiDB-lite"/>
    </source>
</evidence>
<dbReference type="SMART" id="SM00065">
    <property type="entry name" value="GAF"/>
    <property type="match status" value="1"/>
</dbReference>
<dbReference type="GO" id="GO:0016301">
    <property type="term" value="F:kinase activity"/>
    <property type="evidence" value="ECO:0007669"/>
    <property type="project" value="UniProtKB-KW"/>
</dbReference>